<comment type="similarity">
    <text evidence="1">Belongs to the Gfo/Idh/MocA family.</text>
</comment>
<dbReference type="SUPFAM" id="SSF55347">
    <property type="entry name" value="Glyceraldehyde-3-phosphate dehydrogenase-like, C-terminal domain"/>
    <property type="match status" value="1"/>
</dbReference>
<feature type="non-terminal residue" evidence="4">
    <location>
        <position position="480"/>
    </location>
</feature>
<proteinExistence type="inferred from homology"/>
<name>A0A8S2F3T0_9BILA</name>
<dbReference type="PANTHER" id="PTHR43708:SF3">
    <property type="entry name" value="OXIDOREDUCTASE"/>
    <property type="match status" value="1"/>
</dbReference>
<dbReference type="AlphaFoldDB" id="A0A8S2F3T0"/>
<evidence type="ECO:0000259" key="3">
    <source>
        <dbReference type="Pfam" id="PF22725"/>
    </source>
</evidence>
<dbReference type="GO" id="GO:0000166">
    <property type="term" value="F:nucleotide binding"/>
    <property type="evidence" value="ECO:0007669"/>
    <property type="project" value="InterPro"/>
</dbReference>
<dbReference type="InterPro" id="IPR055170">
    <property type="entry name" value="GFO_IDH_MocA-like_dom"/>
</dbReference>
<protein>
    <recommendedName>
        <fullName evidence="7">Oxidoreductase</fullName>
    </recommendedName>
</protein>
<evidence type="ECO:0008006" key="7">
    <source>
        <dbReference type="Google" id="ProtNLM"/>
    </source>
</evidence>
<organism evidence="4 6">
    <name type="scientific">Didymodactylos carnosus</name>
    <dbReference type="NCBI Taxonomy" id="1234261"/>
    <lineage>
        <taxon>Eukaryota</taxon>
        <taxon>Metazoa</taxon>
        <taxon>Spiralia</taxon>
        <taxon>Gnathifera</taxon>
        <taxon>Rotifera</taxon>
        <taxon>Eurotatoria</taxon>
        <taxon>Bdelloidea</taxon>
        <taxon>Philodinida</taxon>
        <taxon>Philodinidae</taxon>
        <taxon>Didymodactylos</taxon>
    </lineage>
</organism>
<dbReference type="Gene3D" id="3.30.360.10">
    <property type="entry name" value="Dihydrodipicolinate Reductase, domain 2"/>
    <property type="match status" value="1"/>
</dbReference>
<dbReference type="SUPFAM" id="SSF51735">
    <property type="entry name" value="NAD(P)-binding Rossmann-fold domains"/>
    <property type="match status" value="1"/>
</dbReference>
<evidence type="ECO:0000259" key="2">
    <source>
        <dbReference type="Pfam" id="PF01408"/>
    </source>
</evidence>
<feature type="domain" description="Gfo/Idh/MocA-like oxidoreductase N-terminal" evidence="2">
    <location>
        <begin position="100"/>
        <end position="224"/>
    </location>
</feature>
<dbReference type="Proteomes" id="UP000682733">
    <property type="component" value="Unassembled WGS sequence"/>
</dbReference>
<dbReference type="InterPro" id="IPR000683">
    <property type="entry name" value="Gfo/Idh/MocA-like_OxRdtase_N"/>
</dbReference>
<evidence type="ECO:0000313" key="4">
    <source>
        <dbReference type="EMBL" id="CAF1316913.1"/>
    </source>
</evidence>
<reference evidence="4" key="1">
    <citation type="submission" date="2021-02" db="EMBL/GenBank/DDBJ databases">
        <authorList>
            <person name="Nowell W R."/>
        </authorList>
    </citation>
    <scope>NUCLEOTIDE SEQUENCE</scope>
</reference>
<dbReference type="Pfam" id="PF22725">
    <property type="entry name" value="GFO_IDH_MocA_C3"/>
    <property type="match status" value="1"/>
</dbReference>
<gene>
    <name evidence="4" type="ORF">OVA965_LOCUS29254</name>
    <name evidence="5" type="ORF">TMI583_LOCUS30019</name>
</gene>
<dbReference type="InterPro" id="IPR051317">
    <property type="entry name" value="Gfo/Idh/MocA_oxidoreduct"/>
</dbReference>
<comment type="caution">
    <text evidence="4">The sequence shown here is derived from an EMBL/GenBank/DDBJ whole genome shotgun (WGS) entry which is preliminary data.</text>
</comment>
<evidence type="ECO:0000313" key="5">
    <source>
        <dbReference type="EMBL" id="CAF4126022.1"/>
    </source>
</evidence>
<sequence length="480" mass="53509">KLDLRFYDAQHQKANVVAEAYKNFNDKTATLKKKLSSLIRDLPESTSSPTGDNVLSTALPDYCETDMDLSDVEDKLASSHNSVGVTKILANTNMMSGKLRMGMIGGGPGAFIGYVHRLVACMDGEIELVCGAFSSHPSKSEEMGQKLNLPSNRVYSSYLEMIEKESKLAENERMNFVSIVTPNHLHFDPACKALEHGFDVVLDKPMTFSFDQALKLKQILAEHSPKRTFCLTHTYTGYPMVKQARQMILAKQFGKIRKVYVEYPQAWLSTNVDNKQAQWRTDPQQSGLSGCMGDIGTHAFNLAEYISGLKVTQVSADLNTVVDGRKLDDDGSVLLKFDNGASGVLFASQICAGEENNVKIRVYGELGGIEWQQQDANSLMVKWLNKPTEIYRTGGGYLSTYATHNTRIPSGHPEGYLEAFANHYRNFALTVKAKHRGENATEEWLDFPGIEDGIRGMLFIEKCVENSQNNKEKWTPLMNV</sequence>
<evidence type="ECO:0000313" key="6">
    <source>
        <dbReference type="Proteomes" id="UP000677228"/>
    </source>
</evidence>
<accession>A0A8S2F3T0</accession>
<dbReference type="InterPro" id="IPR036291">
    <property type="entry name" value="NAD(P)-bd_dom_sf"/>
</dbReference>
<feature type="domain" description="GFO/IDH/MocA-like oxidoreductase" evidence="3">
    <location>
        <begin position="241"/>
        <end position="370"/>
    </location>
</feature>
<dbReference type="Gene3D" id="3.40.50.720">
    <property type="entry name" value="NAD(P)-binding Rossmann-like Domain"/>
    <property type="match status" value="1"/>
</dbReference>
<dbReference type="EMBL" id="CAJNOK010020469">
    <property type="protein sequence ID" value="CAF1316913.1"/>
    <property type="molecule type" value="Genomic_DNA"/>
</dbReference>
<evidence type="ECO:0000256" key="1">
    <source>
        <dbReference type="ARBA" id="ARBA00010928"/>
    </source>
</evidence>
<dbReference type="EMBL" id="CAJOBA010042066">
    <property type="protein sequence ID" value="CAF4126022.1"/>
    <property type="molecule type" value="Genomic_DNA"/>
</dbReference>
<dbReference type="Proteomes" id="UP000677228">
    <property type="component" value="Unassembled WGS sequence"/>
</dbReference>
<dbReference type="Pfam" id="PF01408">
    <property type="entry name" value="GFO_IDH_MocA"/>
    <property type="match status" value="1"/>
</dbReference>
<dbReference type="PANTHER" id="PTHR43708">
    <property type="entry name" value="CONSERVED EXPRESSED OXIDOREDUCTASE (EUROFUNG)"/>
    <property type="match status" value="1"/>
</dbReference>